<gene>
    <name evidence="7" type="ORF">ACHINZ_2110</name>
</gene>
<feature type="transmembrane region" description="Helical" evidence="6">
    <location>
        <begin position="211"/>
        <end position="233"/>
    </location>
</feature>
<keyword evidence="3 6" id="KW-0812">Transmembrane</keyword>
<sequence length="237" mass="26374">MNQFQHRNYSIIQRTSENVQNYMTQVYGWMTVGLLLTSFVALYALNNNNIVIYLGTHSATLIALIIAEIALVLGLSFLLPKLTASMATTMFMLYSSLTGLTISLVLVAYTGTSITSTFFITATMFAAMSFYGYVTKRSLNGLGNFLFMALIGITITSIVNIWLQQSTLTSIITYAGVLIFSGLTAYDTQKLRDLGQQIDSTSDQDQIRKHAIIGALTLYLDFINLFLMMLRIVGDRR</sequence>
<dbReference type="AlphaFoldDB" id="A0AAT9G489"/>
<evidence type="ECO:0000256" key="5">
    <source>
        <dbReference type="ARBA" id="ARBA00023136"/>
    </source>
</evidence>
<proteinExistence type="inferred from homology"/>
<evidence type="ECO:0000256" key="6">
    <source>
        <dbReference type="RuleBase" id="RU004379"/>
    </source>
</evidence>
<feature type="transmembrane region" description="Helical" evidence="6">
    <location>
        <begin position="26"/>
        <end position="45"/>
    </location>
</feature>
<feature type="transmembrane region" description="Helical" evidence="6">
    <location>
        <begin position="168"/>
        <end position="186"/>
    </location>
</feature>
<dbReference type="Pfam" id="PF01027">
    <property type="entry name" value="Bax1-I"/>
    <property type="match status" value="1"/>
</dbReference>
<evidence type="ECO:0000313" key="7">
    <source>
        <dbReference type="EMBL" id="BET44541.1"/>
    </source>
</evidence>
<dbReference type="PANTHER" id="PTHR23291:SF50">
    <property type="entry name" value="PROTEIN LIFEGUARD 4"/>
    <property type="match status" value="1"/>
</dbReference>
<evidence type="ECO:0000256" key="3">
    <source>
        <dbReference type="ARBA" id="ARBA00022692"/>
    </source>
</evidence>
<dbReference type="GO" id="GO:0005886">
    <property type="term" value="C:plasma membrane"/>
    <property type="evidence" value="ECO:0007669"/>
    <property type="project" value="TreeGrafter"/>
</dbReference>
<dbReference type="CDD" id="cd10432">
    <property type="entry name" value="BI-1-like_bacterial"/>
    <property type="match status" value="1"/>
</dbReference>
<reference evidence="7" key="2">
    <citation type="submission" date="2023-10" db="EMBL/GenBank/DDBJ databases">
        <authorList>
            <person name="Koga R."/>
            <person name="Fukatsu T."/>
        </authorList>
    </citation>
    <scope>NUCLEOTIDE SEQUENCE</scope>
    <source>
        <strain evidence="7">Kw-01</strain>
    </source>
</reference>
<dbReference type="InterPro" id="IPR006214">
    <property type="entry name" value="Bax_inhibitor_1-related"/>
</dbReference>
<comment type="similarity">
    <text evidence="2 6">Belongs to the BI1 family.</text>
</comment>
<feature type="transmembrane region" description="Helical" evidence="6">
    <location>
        <begin position="91"/>
        <end position="110"/>
    </location>
</feature>
<keyword evidence="5 6" id="KW-0472">Membrane</keyword>
<evidence type="ECO:0000256" key="4">
    <source>
        <dbReference type="ARBA" id="ARBA00022989"/>
    </source>
</evidence>
<comment type="subcellular location">
    <subcellularLocation>
        <location evidence="1">Membrane</location>
        <topology evidence="1">Multi-pass membrane protein</topology>
    </subcellularLocation>
</comment>
<feature type="transmembrane region" description="Helical" evidence="6">
    <location>
        <begin position="116"/>
        <end position="134"/>
    </location>
</feature>
<dbReference type="PANTHER" id="PTHR23291">
    <property type="entry name" value="BAX INHIBITOR-RELATED"/>
    <property type="match status" value="1"/>
</dbReference>
<evidence type="ECO:0000256" key="2">
    <source>
        <dbReference type="ARBA" id="ARBA00010350"/>
    </source>
</evidence>
<organism evidence="7">
    <name type="scientific">Candidatus Aschnera chinzeii</name>
    <dbReference type="NCBI Taxonomy" id="1485666"/>
    <lineage>
        <taxon>Bacteria</taxon>
        <taxon>Pseudomonadati</taxon>
        <taxon>Pseudomonadota</taxon>
        <taxon>Gammaproteobacteria</taxon>
        <taxon>Enterobacterales</taxon>
        <taxon>Enterobacteriaceae</taxon>
        <taxon>Candidatus Aschnera</taxon>
    </lineage>
</organism>
<name>A0AAT9G489_9ENTR</name>
<reference evidence="7" key="1">
    <citation type="journal article" date="2023" name="Front. Microbiol.">
        <title>Genome analysis of Candidatus Aschnera chinzeii, the bacterial endosymbiont of the blood-sucking bat fly Penicillidia jenynsii (Insecta: Diptera: Nycteribiidae).</title>
        <authorList>
            <person name="Koga R."/>
            <person name="Moriyama M."/>
            <person name="Nozaki T."/>
            <person name="Fukatsu T."/>
        </authorList>
    </citation>
    <scope>NUCLEOTIDE SEQUENCE</scope>
    <source>
        <strain evidence="7">Kw-01</strain>
    </source>
</reference>
<evidence type="ECO:0000256" key="1">
    <source>
        <dbReference type="ARBA" id="ARBA00004141"/>
    </source>
</evidence>
<accession>A0AAT9G489</accession>
<protein>
    <submittedName>
        <fullName evidence="7">Bax inhibitor-1/YccA family protein</fullName>
    </submittedName>
</protein>
<dbReference type="EMBL" id="AP028961">
    <property type="protein sequence ID" value="BET44541.1"/>
    <property type="molecule type" value="Genomic_DNA"/>
</dbReference>
<feature type="transmembrane region" description="Helical" evidence="6">
    <location>
        <begin position="51"/>
        <end position="79"/>
    </location>
</feature>
<keyword evidence="4 6" id="KW-1133">Transmembrane helix</keyword>
<feature type="transmembrane region" description="Helical" evidence="6">
    <location>
        <begin position="141"/>
        <end position="162"/>
    </location>
</feature>